<feature type="transmembrane region" description="Helical" evidence="1">
    <location>
        <begin position="901"/>
        <end position="920"/>
    </location>
</feature>
<dbReference type="Gene3D" id="3.30.70.1430">
    <property type="entry name" value="Multidrug efflux transporter AcrB pore domain"/>
    <property type="match status" value="2"/>
</dbReference>
<feature type="transmembrane region" description="Helical" evidence="1">
    <location>
        <begin position="436"/>
        <end position="457"/>
    </location>
</feature>
<dbReference type="GO" id="GO:0042910">
    <property type="term" value="F:xenobiotic transmembrane transporter activity"/>
    <property type="evidence" value="ECO:0007669"/>
    <property type="project" value="TreeGrafter"/>
</dbReference>
<dbReference type="Proteomes" id="UP000318102">
    <property type="component" value="Unassembled WGS sequence"/>
</dbReference>
<dbReference type="GO" id="GO:0005886">
    <property type="term" value="C:plasma membrane"/>
    <property type="evidence" value="ECO:0007669"/>
    <property type="project" value="TreeGrafter"/>
</dbReference>
<name>A0A559IPP7_9BACL</name>
<dbReference type="RefSeq" id="WP_144992287.1">
    <property type="nucleotide sequence ID" value="NZ_VNJK01000002.1"/>
</dbReference>
<dbReference type="OrthoDB" id="9757876at2"/>
<organism evidence="2 3">
    <name type="scientific">Paenibacillus agilis</name>
    <dbReference type="NCBI Taxonomy" id="3020863"/>
    <lineage>
        <taxon>Bacteria</taxon>
        <taxon>Bacillati</taxon>
        <taxon>Bacillota</taxon>
        <taxon>Bacilli</taxon>
        <taxon>Bacillales</taxon>
        <taxon>Paenibacillaceae</taxon>
        <taxon>Paenibacillus</taxon>
    </lineage>
</organism>
<dbReference type="InterPro" id="IPR027463">
    <property type="entry name" value="AcrB_DN_DC_subdom"/>
</dbReference>
<accession>A0A559IPP7</accession>
<evidence type="ECO:0000256" key="1">
    <source>
        <dbReference type="SAM" id="Phobius"/>
    </source>
</evidence>
<feature type="transmembrane region" description="Helical" evidence="1">
    <location>
        <begin position="1030"/>
        <end position="1056"/>
    </location>
</feature>
<feature type="transmembrane region" description="Helical" evidence="1">
    <location>
        <begin position="384"/>
        <end position="403"/>
    </location>
</feature>
<feature type="transmembrane region" description="Helical" evidence="1">
    <location>
        <begin position="577"/>
        <end position="602"/>
    </location>
</feature>
<feature type="transmembrane region" description="Helical" evidence="1">
    <location>
        <begin position="512"/>
        <end position="535"/>
    </location>
</feature>
<keyword evidence="1" id="KW-1133">Transmembrane helix</keyword>
<dbReference type="Pfam" id="PF00873">
    <property type="entry name" value="ACR_tran"/>
    <property type="match status" value="2"/>
</dbReference>
<evidence type="ECO:0000313" key="2">
    <source>
        <dbReference type="EMBL" id="TVX89624.1"/>
    </source>
</evidence>
<keyword evidence="1" id="KW-0812">Transmembrane</keyword>
<dbReference type="PRINTS" id="PR00702">
    <property type="entry name" value="ACRIFLAVINRP"/>
</dbReference>
<sequence length="1071" mass="114836">MNSIINFSLKNKFALWLITIIVVVSGLYSGTQMKMETLPDITTPVVTVTTVYPGAAPQEVADEVTKPIEQRIQNLAGVDSVDSSSFQNASAITIMYDFDTDMEKAEAEVKSMMAELSLPEGVQSPKVSRMSFSAFPVITLSAANDKQSLAELTKQVEEEIVPKLEGVDGVASIQVSGQQVDEVQLTFKDDQMKKYGLQEDTVRGLLQASNLRFPLGLYQFGDTEQSVVVDGKLTTLEELRNLEIPYNPAAMGGAGAGAQQPAMPGAGMGAMPGAAGQSAAGAGAGAQAIPPGAQGQAAADLKMPTVKLSEVADIKLTGQAESVSRTNGQDAIGMQIVKAADANTVEVVNAVKAVVADFEAKYPDLTFISTSDQGKPIEDSVNTMLSKALFGAGFAMLIILLFLRNLRTTLISVVSIPLSLLIAVLLLNQMDITLNIMTLGAMTVAIGRVVDDSIVVVENIYRRMSLKQEKLKGFDLIREATKEMFMPILSSTIVTIAVFLPLGLVSGMVGEMFLPFGLTIVFALLASLVVAITIVPMMAHQMFKNGISDKHQHHEDNPGRLALAYKQTLQWSLNHKVITSLIAVALLVGSLLLTPFVGVSFLPSEEQKMVIATFNPEAGQTLEDVKKTSAMAEEYFRASEYADVVQYSVGSENPMSPGARNQALFFISYNPDTPNFTELKEQVITDLQAKTPKGEWGQMDMATGGFSGNDMKMYVFGDSMEKMKPVVEELEKRMSTVEGLKDVESSLSDAYEEYTLTIDHKKLSQYGLTSAQVGMELSQQRERPVLTTVEKDGEELNVYLQVKEQKANSIDDLLNRELTTPLGTKVKVKDVVELNEGTTSDTITRKNGRLVLDVSGKIAGTNVSEVSAAVQKEVDAMKLPVGVEISTGGVTADIEESFKQLGIAMLAAIAIVYLVLVITFGGGLAPFAILFSLPFTIIGAIVALFIAGETISVSSLIGMLMLIGIVVTNAIVLIDRVIQKEEEGYSVREALLEAAATRLRPILMTAIATIGALIPLAMGMEGSGVISRGLGVTVIGGLTSSTLLTLLVVPIVYEAVSKISRKEKKKKANAA</sequence>
<dbReference type="Gene3D" id="1.20.1640.10">
    <property type="entry name" value="Multidrug efflux transporter AcrB transmembrane domain"/>
    <property type="match status" value="3"/>
</dbReference>
<dbReference type="PANTHER" id="PTHR32063:SF0">
    <property type="entry name" value="SWARMING MOTILITY PROTEIN SWRC"/>
    <property type="match status" value="1"/>
</dbReference>
<dbReference type="Gene3D" id="3.30.2090.10">
    <property type="entry name" value="Multidrug efflux transporter AcrB TolC docking domain, DN and DC subdomains"/>
    <property type="match status" value="3"/>
</dbReference>
<dbReference type="Gene3D" id="3.30.70.1440">
    <property type="entry name" value="Multidrug efflux transporter AcrB pore domain"/>
    <property type="match status" value="1"/>
</dbReference>
<feature type="transmembrane region" description="Helical" evidence="1">
    <location>
        <begin position="999"/>
        <end position="1018"/>
    </location>
</feature>
<feature type="transmembrane region" description="Helical" evidence="1">
    <location>
        <begin position="927"/>
        <end position="947"/>
    </location>
</feature>
<dbReference type="EMBL" id="VNJK01000002">
    <property type="protein sequence ID" value="TVX89624.1"/>
    <property type="molecule type" value="Genomic_DNA"/>
</dbReference>
<feature type="transmembrane region" description="Helical" evidence="1">
    <location>
        <begin position="410"/>
        <end position="430"/>
    </location>
</feature>
<dbReference type="SUPFAM" id="SSF82866">
    <property type="entry name" value="Multidrug efflux transporter AcrB transmembrane domain"/>
    <property type="match status" value="2"/>
</dbReference>
<feature type="transmembrane region" description="Helical" evidence="1">
    <location>
        <begin position="953"/>
        <end position="978"/>
    </location>
</feature>
<dbReference type="InterPro" id="IPR001036">
    <property type="entry name" value="Acrflvin-R"/>
</dbReference>
<dbReference type="SUPFAM" id="SSF82714">
    <property type="entry name" value="Multidrug efflux transporter AcrB TolC docking domain, DN and DC subdomains"/>
    <property type="match status" value="2"/>
</dbReference>
<gene>
    <name evidence="2" type="ORF">FPZ44_17795</name>
</gene>
<feature type="transmembrane region" description="Helical" evidence="1">
    <location>
        <begin position="484"/>
        <end position="506"/>
    </location>
</feature>
<dbReference type="SUPFAM" id="SSF82693">
    <property type="entry name" value="Multidrug efflux transporter AcrB pore domain, PN1, PN2, PC1 and PC2 subdomains"/>
    <property type="match status" value="2"/>
</dbReference>
<keyword evidence="3" id="KW-1185">Reference proteome</keyword>
<dbReference type="PANTHER" id="PTHR32063">
    <property type="match status" value="1"/>
</dbReference>
<reference evidence="2 3" key="1">
    <citation type="submission" date="2019-07" db="EMBL/GenBank/DDBJ databases">
        <authorList>
            <person name="Kim J."/>
        </authorList>
    </citation>
    <scope>NUCLEOTIDE SEQUENCE [LARGE SCALE GENOMIC DNA]</scope>
    <source>
        <strain evidence="2 3">N4</strain>
    </source>
</reference>
<keyword evidence="1" id="KW-0472">Membrane</keyword>
<comment type="caution">
    <text evidence="2">The sequence shown here is derived from an EMBL/GenBank/DDBJ whole genome shotgun (WGS) entry which is preliminary data.</text>
</comment>
<dbReference type="AlphaFoldDB" id="A0A559IPP7"/>
<dbReference type="Gene3D" id="3.30.70.1320">
    <property type="entry name" value="Multidrug efflux transporter AcrB pore domain like"/>
    <property type="match status" value="2"/>
</dbReference>
<protein>
    <submittedName>
        <fullName evidence="2">Efflux RND transporter permease subunit</fullName>
    </submittedName>
</protein>
<proteinExistence type="predicted"/>
<evidence type="ECO:0000313" key="3">
    <source>
        <dbReference type="Proteomes" id="UP000318102"/>
    </source>
</evidence>